<evidence type="ECO:0000256" key="14">
    <source>
        <dbReference type="SAM" id="Phobius"/>
    </source>
</evidence>
<comment type="catalytic activity">
    <reaction evidence="12">
        <text>L-proline(in) + Na(+)(in) = L-proline(out) + Na(+)(out)</text>
        <dbReference type="Rhea" id="RHEA:28967"/>
        <dbReference type="ChEBI" id="CHEBI:29101"/>
        <dbReference type="ChEBI" id="CHEBI:60039"/>
    </reaction>
</comment>
<protein>
    <submittedName>
        <fullName evidence="15">Sodium:solute symporter family protein</fullName>
    </submittedName>
</protein>
<keyword evidence="3" id="KW-0813">Transport</keyword>
<accession>A0ABS9H0C3</accession>
<evidence type="ECO:0000256" key="10">
    <source>
        <dbReference type="ARBA" id="ARBA00023136"/>
    </source>
</evidence>
<feature type="transmembrane region" description="Helical" evidence="14">
    <location>
        <begin position="127"/>
        <end position="144"/>
    </location>
</feature>
<dbReference type="PANTHER" id="PTHR48086:SF3">
    <property type="entry name" value="SODIUM_PROLINE SYMPORTER"/>
    <property type="match status" value="1"/>
</dbReference>
<evidence type="ECO:0000256" key="12">
    <source>
        <dbReference type="ARBA" id="ARBA00033708"/>
    </source>
</evidence>
<evidence type="ECO:0000256" key="4">
    <source>
        <dbReference type="ARBA" id="ARBA00022475"/>
    </source>
</evidence>
<comment type="subcellular location">
    <subcellularLocation>
        <location evidence="1">Cell membrane</location>
        <topology evidence="1">Multi-pass membrane protein</topology>
    </subcellularLocation>
</comment>
<feature type="transmembrane region" description="Helical" evidence="14">
    <location>
        <begin position="379"/>
        <end position="399"/>
    </location>
</feature>
<feature type="transmembrane region" description="Helical" evidence="14">
    <location>
        <begin position="6"/>
        <end position="26"/>
    </location>
</feature>
<feature type="transmembrane region" description="Helical" evidence="14">
    <location>
        <begin position="47"/>
        <end position="68"/>
    </location>
</feature>
<dbReference type="InterPro" id="IPR050277">
    <property type="entry name" value="Sodium:Solute_Symporter"/>
</dbReference>
<evidence type="ECO:0000256" key="6">
    <source>
        <dbReference type="ARBA" id="ARBA00022847"/>
    </source>
</evidence>
<dbReference type="Pfam" id="PF00474">
    <property type="entry name" value="SSF"/>
    <property type="match status" value="1"/>
</dbReference>
<proteinExistence type="inferred from homology"/>
<feature type="transmembrane region" description="Helical" evidence="14">
    <location>
        <begin position="80"/>
        <end position="99"/>
    </location>
</feature>
<name>A0ABS9H0C3_9BACL</name>
<evidence type="ECO:0000256" key="7">
    <source>
        <dbReference type="ARBA" id="ARBA00022989"/>
    </source>
</evidence>
<dbReference type="CDD" id="cd10322">
    <property type="entry name" value="SLC5sbd"/>
    <property type="match status" value="1"/>
</dbReference>
<organism evidence="15 16">
    <name type="scientific">Pseudalkalibacillus berkeleyi</name>
    <dbReference type="NCBI Taxonomy" id="1069813"/>
    <lineage>
        <taxon>Bacteria</taxon>
        <taxon>Bacillati</taxon>
        <taxon>Bacillota</taxon>
        <taxon>Bacilli</taxon>
        <taxon>Bacillales</taxon>
        <taxon>Fictibacillaceae</taxon>
        <taxon>Pseudalkalibacillus</taxon>
    </lineage>
</organism>
<sequence length="498" mass="54099">MGTLPSYVLVIVGVLFLIYIGVLSWIGNKGKKHSRTMKGFATAEGKLAPWIVGASFSATFASANLYLGVPGLAYQYGLSVFWYILGAFGVAWIALLFLAKNFWRQHKKAGGVATLPEWLGKRYNSKSLQMIVSILLLFNIYYIVGQNVGMATIFEIITGIPYLWGIVIGVVITVFYIRLGGMFAQVITDGIQGILMSLTGVIVFASLFWTIGGGLSMFNRLENKLAAIDPNLTNAFSQGGPYGSVMALLTIQFLMIGFVLTPQLANKFLTLEKEEDLRPFTLSAGVHLFFITSLMVFGGLAARVISPNLSRMDQAIPVYLMESFPPIVVGLLMIGLLSAILSSTDGLYVTVTSSIGNDLIKPLLAKYSSLSTDGIDQKAVLGAKWSLFLVGLLSLYLSINPPDSLALLIQFSFSAIISGTFGSIILGYYWEKGNGYGAISSVITGSGSYIWFTGFQLIENIYIALFICSVIGIVTMIVVSYVTSMSRSQISYVTHTFK</sequence>
<evidence type="ECO:0000256" key="1">
    <source>
        <dbReference type="ARBA" id="ARBA00004651"/>
    </source>
</evidence>
<feature type="transmembrane region" description="Helical" evidence="14">
    <location>
        <begin position="324"/>
        <end position="341"/>
    </location>
</feature>
<feature type="transmembrane region" description="Helical" evidence="14">
    <location>
        <begin position="242"/>
        <end position="260"/>
    </location>
</feature>
<evidence type="ECO:0000313" key="15">
    <source>
        <dbReference type="EMBL" id="MCF6137521.1"/>
    </source>
</evidence>
<dbReference type="EMBL" id="JAKIJS010000001">
    <property type="protein sequence ID" value="MCF6137521.1"/>
    <property type="molecule type" value="Genomic_DNA"/>
</dbReference>
<comment type="caution">
    <text evidence="15">The sequence shown here is derived from an EMBL/GenBank/DDBJ whole genome shotgun (WGS) entry which is preliminary data.</text>
</comment>
<feature type="transmembrane region" description="Helical" evidence="14">
    <location>
        <begin position="191"/>
        <end position="211"/>
    </location>
</feature>
<evidence type="ECO:0000256" key="9">
    <source>
        <dbReference type="ARBA" id="ARBA00023065"/>
    </source>
</evidence>
<keyword evidence="7 14" id="KW-1133">Transmembrane helix</keyword>
<dbReference type="Proteomes" id="UP001649381">
    <property type="component" value="Unassembled WGS sequence"/>
</dbReference>
<dbReference type="InterPro" id="IPR038377">
    <property type="entry name" value="Na/Glc_symporter_sf"/>
</dbReference>
<keyword evidence="9" id="KW-0406">Ion transport</keyword>
<dbReference type="PANTHER" id="PTHR48086">
    <property type="entry name" value="SODIUM/PROLINE SYMPORTER-RELATED"/>
    <property type="match status" value="1"/>
</dbReference>
<evidence type="ECO:0000256" key="3">
    <source>
        <dbReference type="ARBA" id="ARBA00022448"/>
    </source>
</evidence>
<keyword evidence="16" id="KW-1185">Reference proteome</keyword>
<dbReference type="PROSITE" id="PS50283">
    <property type="entry name" value="NA_SOLUT_SYMP_3"/>
    <property type="match status" value="1"/>
</dbReference>
<keyword evidence="5 14" id="KW-0812">Transmembrane</keyword>
<dbReference type="RefSeq" id="WP_236333195.1">
    <property type="nucleotide sequence ID" value="NZ_JAKIJS010000001.1"/>
</dbReference>
<feature type="transmembrane region" description="Helical" evidence="14">
    <location>
        <begin position="461"/>
        <end position="482"/>
    </location>
</feature>
<evidence type="ECO:0000313" key="16">
    <source>
        <dbReference type="Proteomes" id="UP001649381"/>
    </source>
</evidence>
<feature type="transmembrane region" description="Helical" evidence="14">
    <location>
        <begin position="405"/>
        <end position="429"/>
    </location>
</feature>
<keyword evidence="8" id="KW-0915">Sodium</keyword>
<dbReference type="InterPro" id="IPR001734">
    <property type="entry name" value="Na/solute_symporter"/>
</dbReference>
<evidence type="ECO:0000256" key="11">
    <source>
        <dbReference type="ARBA" id="ARBA00023201"/>
    </source>
</evidence>
<evidence type="ECO:0000256" key="5">
    <source>
        <dbReference type="ARBA" id="ARBA00022692"/>
    </source>
</evidence>
<evidence type="ECO:0000256" key="13">
    <source>
        <dbReference type="RuleBase" id="RU362091"/>
    </source>
</evidence>
<feature type="transmembrane region" description="Helical" evidence="14">
    <location>
        <begin position="280"/>
        <end position="304"/>
    </location>
</feature>
<evidence type="ECO:0000256" key="8">
    <source>
        <dbReference type="ARBA" id="ARBA00023053"/>
    </source>
</evidence>
<evidence type="ECO:0000256" key="2">
    <source>
        <dbReference type="ARBA" id="ARBA00006434"/>
    </source>
</evidence>
<keyword evidence="6" id="KW-0769">Symport</keyword>
<feature type="transmembrane region" description="Helical" evidence="14">
    <location>
        <begin position="436"/>
        <end position="455"/>
    </location>
</feature>
<comment type="similarity">
    <text evidence="2 13">Belongs to the sodium:solute symporter (SSF) (TC 2.A.21) family.</text>
</comment>
<keyword evidence="10 14" id="KW-0472">Membrane</keyword>
<dbReference type="Gene3D" id="1.20.1730.10">
    <property type="entry name" value="Sodium/glucose cotransporter"/>
    <property type="match status" value="1"/>
</dbReference>
<reference evidence="15 16" key="1">
    <citation type="submission" date="2022-01" db="EMBL/GenBank/DDBJ databases">
        <title>Alkalihalobacillus sp. EGI L200015, a novel bacterium isolated from a salt lake sediment.</title>
        <authorList>
            <person name="Gao L."/>
            <person name="Fang B.-Z."/>
            <person name="Li W.-J."/>
        </authorList>
    </citation>
    <scope>NUCLEOTIDE SEQUENCE [LARGE SCALE GENOMIC DNA]</scope>
    <source>
        <strain evidence="15 16">KCTC 12718</strain>
    </source>
</reference>
<gene>
    <name evidence="15" type="ORF">L2716_07255</name>
</gene>
<keyword evidence="4" id="KW-1003">Cell membrane</keyword>
<keyword evidence="11" id="KW-0739">Sodium transport</keyword>
<feature type="transmembrane region" description="Helical" evidence="14">
    <location>
        <begin position="156"/>
        <end position="179"/>
    </location>
</feature>